<keyword evidence="3 7" id="KW-0812">Transmembrane</keyword>
<evidence type="ECO:0000256" key="7">
    <source>
        <dbReference type="SAM" id="Phobius"/>
    </source>
</evidence>
<feature type="transmembrane region" description="Helical" evidence="7">
    <location>
        <begin position="90"/>
        <end position="110"/>
    </location>
</feature>
<dbReference type="InterPro" id="IPR022764">
    <property type="entry name" value="Peptidase_S54_rhomboid_dom"/>
</dbReference>
<evidence type="ECO:0000256" key="2">
    <source>
        <dbReference type="ARBA" id="ARBA00009045"/>
    </source>
</evidence>
<dbReference type="Proteomes" id="UP000051783">
    <property type="component" value="Unassembled WGS sequence"/>
</dbReference>
<dbReference type="OrthoDB" id="9813074at2"/>
<evidence type="ECO:0000259" key="8">
    <source>
        <dbReference type="Pfam" id="PF01694"/>
    </source>
</evidence>
<evidence type="ECO:0000256" key="4">
    <source>
        <dbReference type="ARBA" id="ARBA00022801"/>
    </source>
</evidence>
<comment type="similarity">
    <text evidence="2">Belongs to the peptidase S54 family.</text>
</comment>
<sequence length="245" mass="27262">MAFRSNDGLTWHQRKANLKRWYRVYLGSHDFAIITTLLLAVNIGVYLLETFSQIQYGNIFSINPLVLINYGASYVPLINAGDYWRLWTPMFVHVSPIHLALNMVTLYLVGPVVEQKIGSIRMGCVYLLSGLAGNFTSFLFSQNTVSAGASTSLFGLIVYAALITPSARQRLASILVVNLAFNLIDPSVNIYGHLGGLIGGILLAALFFDIDEIDFVRVPSWLRTTFAVGLTLVLFTWTIFNDYLP</sequence>
<dbReference type="EMBL" id="JQCL01000051">
    <property type="protein sequence ID" value="KRO11777.1"/>
    <property type="molecule type" value="Genomic_DNA"/>
</dbReference>
<dbReference type="InterPro" id="IPR050925">
    <property type="entry name" value="Rhomboid_protease_S54"/>
</dbReference>
<feature type="domain" description="Peptidase S54 rhomboid" evidence="8">
    <location>
        <begin position="81"/>
        <end position="208"/>
    </location>
</feature>
<feature type="transmembrane region" description="Helical" evidence="7">
    <location>
        <begin position="188"/>
        <end position="208"/>
    </location>
</feature>
<proteinExistence type="inferred from homology"/>
<accession>A0A0R2MDN6</accession>
<gene>
    <name evidence="9" type="ORF">IV64_GL002167</name>
</gene>
<evidence type="ECO:0000256" key="1">
    <source>
        <dbReference type="ARBA" id="ARBA00004141"/>
    </source>
</evidence>
<evidence type="ECO:0000313" key="10">
    <source>
        <dbReference type="Proteomes" id="UP000051783"/>
    </source>
</evidence>
<feature type="transmembrane region" description="Helical" evidence="7">
    <location>
        <begin position="122"/>
        <end position="141"/>
    </location>
</feature>
<dbReference type="GO" id="GO:0004252">
    <property type="term" value="F:serine-type endopeptidase activity"/>
    <property type="evidence" value="ECO:0007669"/>
    <property type="project" value="InterPro"/>
</dbReference>
<evidence type="ECO:0000313" key="9">
    <source>
        <dbReference type="EMBL" id="KRO11777.1"/>
    </source>
</evidence>
<keyword evidence="5 7" id="KW-1133">Transmembrane helix</keyword>
<reference evidence="9 10" key="1">
    <citation type="journal article" date="2015" name="Genome Announc.">
        <title>Expanding the biotechnology potential of lactobacilli through comparative genomics of 213 strains and associated genera.</title>
        <authorList>
            <person name="Sun Z."/>
            <person name="Harris H.M."/>
            <person name="McCann A."/>
            <person name="Guo C."/>
            <person name="Argimon S."/>
            <person name="Zhang W."/>
            <person name="Yang X."/>
            <person name="Jeffery I.B."/>
            <person name="Cooney J.C."/>
            <person name="Kagawa T.F."/>
            <person name="Liu W."/>
            <person name="Song Y."/>
            <person name="Salvetti E."/>
            <person name="Wrobel A."/>
            <person name="Rasinkangas P."/>
            <person name="Parkhill J."/>
            <person name="Rea M.C."/>
            <person name="O'Sullivan O."/>
            <person name="Ritari J."/>
            <person name="Douillard F.P."/>
            <person name="Paul Ross R."/>
            <person name="Yang R."/>
            <person name="Briner A.E."/>
            <person name="Felis G.E."/>
            <person name="de Vos W.M."/>
            <person name="Barrangou R."/>
            <person name="Klaenhammer T.R."/>
            <person name="Caufield P.W."/>
            <person name="Cui Y."/>
            <person name="Zhang H."/>
            <person name="O'Toole P.W."/>
        </authorList>
    </citation>
    <scope>NUCLEOTIDE SEQUENCE [LARGE SCALE GENOMIC DNA]</scope>
    <source>
        <strain evidence="9 10">LMG 26013</strain>
    </source>
</reference>
<evidence type="ECO:0000256" key="5">
    <source>
        <dbReference type="ARBA" id="ARBA00022989"/>
    </source>
</evidence>
<dbReference type="GO" id="GO:0016020">
    <property type="term" value="C:membrane"/>
    <property type="evidence" value="ECO:0007669"/>
    <property type="project" value="UniProtKB-SubCell"/>
</dbReference>
<keyword evidence="10" id="KW-1185">Reference proteome</keyword>
<keyword evidence="6 7" id="KW-0472">Membrane</keyword>
<feature type="transmembrane region" description="Helical" evidence="7">
    <location>
        <begin position="60"/>
        <end position="78"/>
    </location>
</feature>
<protein>
    <recommendedName>
        <fullName evidence="8">Peptidase S54 rhomboid domain-containing protein</fullName>
    </recommendedName>
</protein>
<dbReference type="PANTHER" id="PTHR43731:SF14">
    <property type="entry name" value="PRESENILIN-ASSOCIATED RHOMBOID-LIKE PROTEIN, MITOCHONDRIAL"/>
    <property type="match status" value="1"/>
</dbReference>
<dbReference type="STRING" id="942150.IV64_GL002167"/>
<dbReference type="InterPro" id="IPR035952">
    <property type="entry name" value="Rhomboid-like_sf"/>
</dbReference>
<name>A0A0R2MDN6_9LACO</name>
<feature type="transmembrane region" description="Helical" evidence="7">
    <location>
        <begin position="147"/>
        <end position="167"/>
    </location>
</feature>
<organism evidence="9 10">
    <name type="scientific">Lactiplantibacillus xiangfangensis</name>
    <dbReference type="NCBI Taxonomy" id="942150"/>
    <lineage>
        <taxon>Bacteria</taxon>
        <taxon>Bacillati</taxon>
        <taxon>Bacillota</taxon>
        <taxon>Bacilli</taxon>
        <taxon>Lactobacillales</taxon>
        <taxon>Lactobacillaceae</taxon>
        <taxon>Lactiplantibacillus</taxon>
    </lineage>
</organism>
<feature type="transmembrane region" description="Helical" evidence="7">
    <location>
        <begin position="31"/>
        <end position="48"/>
    </location>
</feature>
<dbReference type="Gene3D" id="1.20.1540.10">
    <property type="entry name" value="Rhomboid-like"/>
    <property type="match status" value="1"/>
</dbReference>
<comment type="subcellular location">
    <subcellularLocation>
        <location evidence="1">Membrane</location>
        <topology evidence="1">Multi-pass membrane protein</topology>
    </subcellularLocation>
</comment>
<dbReference type="SUPFAM" id="SSF144091">
    <property type="entry name" value="Rhomboid-like"/>
    <property type="match status" value="1"/>
</dbReference>
<keyword evidence="4" id="KW-0378">Hydrolase</keyword>
<evidence type="ECO:0000256" key="3">
    <source>
        <dbReference type="ARBA" id="ARBA00022692"/>
    </source>
</evidence>
<feature type="transmembrane region" description="Helical" evidence="7">
    <location>
        <begin position="220"/>
        <end position="240"/>
    </location>
</feature>
<dbReference type="AlphaFoldDB" id="A0A0R2MDN6"/>
<dbReference type="PATRIC" id="fig|942150.3.peg.2265"/>
<evidence type="ECO:0000256" key="6">
    <source>
        <dbReference type="ARBA" id="ARBA00023136"/>
    </source>
</evidence>
<comment type="caution">
    <text evidence="9">The sequence shown here is derived from an EMBL/GenBank/DDBJ whole genome shotgun (WGS) entry which is preliminary data.</text>
</comment>
<dbReference type="PANTHER" id="PTHR43731">
    <property type="entry name" value="RHOMBOID PROTEASE"/>
    <property type="match status" value="1"/>
</dbReference>
<dbReference type="RefSeq" id="WP_057705908.1">
    <property type="nucleotide sequence ID" value="NZ_JQCL01000051.1"/>
</dbReference>
<dbReference type="Pfam" id="PF01694">
    <property type="entry name" value="Rhomboid"/>
    <property type="match status" value="1"/>
</dbReference>